<comment type="caution">
    <text evidence="5">The sequence shown here is derived from an EMBL/GenBank/DDBJ whole genome shotgun (WGS) entry which is preliminary data.</text>
</comment>
<dbReference type="InterPro" id="IPR010982">
    <property type="entry name" value="Lambda_DNA-bd_dom_sf"/>
</dbReference>
<dbReference type="SUPFAM" id="SSF51306">
    <property type="entry name" value="LexA/Signal peptidase"/>
    <property type="match status" value="1"/>
</dbReference>
<dbReference type="SMART" id="SM00530">
    <property type="entry name" value="HTH_XRE"/>
    <property type="match status" value="1"/>
</dbReference>
<evidence type="ECO:0000256" key="1">
    <source>
        <dbReference type="ARBA" id="ARBA00023015"/>
    </source>
</evidence>
<dbReference type="InterPro" id="IPR039418">
    <property type="entry name" value="LexA-like"/>
</dbReference>
<reference evidence="5" key="1">
    <citation type="submission" date="2020-12" db="EMBL/GenBank/DDBJ databases">
        <title>Enhanced detection system for hospital associated transmission using whole genome sequencing surveillance.</title>
        <authorList>
            <person name="Harrison L.H."/>
            <person name="Van Tyne D."/>
            <person name="Marsh J.W."/>
            <person name="Griffith M.P."/>
            <person name="Snyder D.J."/>
            <person name="Cooper V.S."/>
            <person name="Mustapha M."/>
        </authorList>
    </citation>
    <scope>NUCLEOTIDE SEQUENCE</scope>
    <source>
        <strain evidence="5">PSB00042</strain>
    </source>
</reference>
<name>A0A8I1EBA2_PSEPU</name>
<dbReference type="InterPro" id="IPR001387">
    <property type="entry name" value="Cro/C1-type_HTH"/>
</dbReference>
<evidence type="ECO:0000313" key="5">
    <source>
        <dbReference type="EMBL" id="MBI6882341.1"/>
    </source>
</evidence>
<dbReference type="PROSITE" id="PS50943">
    <property type="entry name" value="HTH_CROC1"/>
    <property type="match status" value="1"/>
</dbReference>
<evidence type="ECO:0000256" key="2">
    <source>
        <dbReference type="ARBA" id="ARBA00023125"/>
    </source>
</evidence>
<dbReference type="Pfam" id="PF01381">
    <property type="entry name" value="HTH_3"/>
    <property type="match status" value="1"/>
</dbReference>
<evidence type="ECO:0000256" key="3">
    <source>
        <dbReference type="ARBA" id="ARBA00023163"/>
    </source>
</evidence>
<protein>
    <submittedName>
        <fullName evidence="5">LexA family transcriptional regulator</fullName>
    </submittedName>
</protein>
<feature type="domain" description="HTH cro/C1-type" evidence="4">
    <location>
        <begin position="11"/>
        <end position="65"/>
    </location>
</feature>
<dbReference type="Gene3D" id="2.10.109.10">
    <property type="entry name" value="Umud Fragment, subunit A"/>
    <property type="match status" value="1"/>
</dbReference>
<organism evidence="5 6">
    <name type="scientific">Pseudomonas putida</name>
    <name type="common">Arthrobacter siderocapsulatus</name>
    <dbReference type="NCBI Taxonomy" id="303"/>
    <lineage>
        <taxon>Bacteria</taxon>
        <taxon>Pseudomonadati</taxon>
        <taxon>Pseudomonadota</taxon>
        <taxon>Gammaproteobacteria</taxon>
        <taxon>Pseudomonadales</taxon>
        <taxon>Pseudomonadaceae</taxon>
        <taxon>Pseudomonas</taxon>
    </lineage>
</organism>
<gene>
    <name evidence="5" type="ORF">JEU22_00150</name>
</gene>
<proteinExistence type="predicted"/>
<dbReference type="CDD" id="cd00093">
    <property type="entry name" value="HTH_XRE"/>
    <property type="match status" value="1"/>
</dbReference>
<dbReference type="GO" id="GO:0003677">
    <property type="term" value="F:DNA binding"/>
    <property type="evidence" value="ECO:0007669"/>
    <property type="project" value="UniProtKB-KW"/>
</dbReference>
<keyword evidence="1" id="KW-0805">Transcription regulation</keyword>
<dbReference type="Pfam" id="PF00717">
    <property type="entry name" value="Peptidase_S24"/>
    <property type="match status" value="1"/>
</dbReference>
<dbReference type="CDD" id="cd06529">
    <property type="entry name" value="S24_LexA-like"/>
    <property type="match status" value="1"/>
</dbReference>
<dbReference type="SUPFAM" id="SSF47413">
    <property type="entry name" value="lambda repressor-like DNA-binding domains"/>
    <property type="match status" value="1"/>
</dbReference>
<evidence type="ECO:0000313" key="6">
    <source>
        <dbReference type="Proteomes" id="UP000637061"/>
    </source>
</evidence>
<dbReference type="PANTHER" id="PTHR40661">
    <property type="match status" value="1"/>
</dbReference>
<dbReference type="EMBL" id="JAEHTE010000001">
    <property type="protein sequence ID" value="MBI6882341.1"/>
    <property type="molecule type" value="Genomic_DNA"/>
</dbReference>
<dbReference type="PANTHER" id="PTHR40661:SF3">
    <property type="entry name" value="FELS-1 PROPHAGE TRANSCRIPTIONAL REGULATOR"/>
    <property type="match status" value="1"/>
</dbReference>
<dbReference type="Proteomes" id="UP000637061">
    <property type="component" value="Unassembled WGS sequence"/>
</dbReference>
<sequence length="235" mass="26327">MNESKYFGVRVKTLRKERKLTQAALAEACGWSQSRIGNYEVGRREPSFADVAKIAEVLGVSPEVLFTDFQRLQDEPSNIEAGELQAEPLRDASPSAHLTIRAYKSWTSRDHGNLPDGYVNSCPEITLSKQSLIAMGITDDALPHLALISPWEQDMHGTFSAYSPLVVDASAHRFTGDGIYLFTWLGDLHLRRIERVDAQKLELIPDNPKYSRRTVDSRAVKIHAKVLLILSPQRA</sequence>
<evidence type="ECO:0000259" key="4">
    <source>
        <dbReference type="PROSITE" id="PS50943"/>
    </source>
</evidence>
<keyword evidence="2" id="KW-0238">DNA-binding</keyword>
<keyword evidence="3" id="KW-0804">Transcription</keyword>
<dbReference type="Gene3D" id="1.10.260.40">
    <property type="entry name" value="lambda repressor-like DNA-binding domains"/>
    <property type="match status" value="1"/>
</dbReference>
<accession>A0A8I1EBA2</accession>
<dbReference type="InterPro" id="IPR015927">
    <property type="entry name" value="Peptidase_S24_S26A/B/C"/>
</dbReference>
<dbReference type="InterPro" id="IPR036286">
    <property type="entry name" value="LexA/Signal_pep-like_sf"/>
</dbReference>
<dbReference type="AlphaFoldDB" id="A0A8I1EBA2"/>